<dbReference type="eggNOG" id="COG0583">
    <property type="taxonomic scope" value="Bacteria"/>
</dbReference>
<keyword evidence="3" id="KW-0238">DNA-binding</keyword>
<dbReference type="AlphaFoldDB" id="A0A081FUC5"/>
<dbReference type="InterPro" id="IPR058163">
    <property type="entry name" value="LysR-type_TF_proteobact-type"/>
</dbReference>
<dbReference type="SUPFAM" id="SSF46785">
    <property type="entry name" value="Winged helix' DNA-binding domain"/>
    <property type="match status" value="1"/>
</dbReference>
<keyword evidence="7" id="KW-1185">Reference proteome</keyword>
<dbReference type="PANTHER" id="PTHR30537">
    <property type="entry name" value="HTH-TYPE TRANSCRIPTIONAL REGULATOR"/>
    <property type="match status" value="1"/>
</dbReference>
<evidence type="ECO:0000256" key="2">
    <source>
        <dbReference type="ARBA" id="ARBA00023015"/>
    </source>
</evidence>
<dbReference type="InterPro" id="IPR036388">
    <property type="entry name" value="WH-like_DNA-bd_sf"/>
</dbReference>
<comment type="caution">
    <text evidence="6">The sequence shown here is derived from an EMBL/GenBank/DDBJ whole genome shotgun (WGS) entry which is preliminary data.</text>
</comment>
<organism evidence="6 7">
    <name type="scientific">Marinobacterium lacunae</name>
    <dbReference type="NCBI Taxonomy" id="1232683"/>
    <lineage>
        <taxon>Bacteria</taxon>
        <taxon>Pseudomonadati</taxon>
        <taxon>Pseudomonadota</taxon>
        <taxon>Gammaproteobacteria</taxon>
        <taxon>Oceanospirillales</taxon>
        <taxon>Oceanospirillaceae</taxon>
        <taxon>Marinobacterium</taxon>
    </lineage>
</organism>
<proteinExistence type="inferred from homology"/>
<dbReference type="InterPro" id="IPR000847">
    <property type="entry name" value="LysR_HTH_N"/>
</dbReference>
<evidence type="ECO:0000256" key="1">
    <source>
        <dbReference type="ARBA" id="ARBA00009437"/>
    </source>
</evidence>
<gene>
    <name evidence="6" type="ORF">ADIMK_3791</name>
</gene>
<dbReference type="PRINTS" id="PR00039">
    <property type="entry name" value="HTHLYSR"/>
</dbReference>
<dbReference type="Gene3D" id="1.10.10.10">
    <property type="entry name" value="Winged helix-like DNA-binding domain superfamily/Winged helix DNA-binding domain"/>
    <property type="match status" value="1"/>
</dbReference>
<dbReference type="STRING" id="1232683.ADIMK_3791"/>
<evidence type="ECO:0000256" key="4">
    <source>
        <dbReference type="ARBA" id="ARBA00023163"/>
    </source>
</evidence>
<keyword evidence="2" id="KW-0805">Transcription regulation</keyword>
<dbReference type="FunFam" id="3.40.190.10:FF:000017">
    <property type="entry name" value="Glycine cleavage system transcriptional activator"/>
    <property type="match status" value="1"/>
</dbReference>
<dbReference type="InterPro" id="IPR005119">
    <property type="entry name" value="LysR_subst-bd"/>
</dbReference>
<dbReference type="Gene3D" id="3.40.190.10">
    <property type="entry name" value="Periplasmic binding protein-like II"/>
    <property type="match status" value="2"/>
</dbReference>
<dbReference type="PROSITE" id="PS50931">
    <property type="entry name" value="HTH_LYSR"/>
    <property type="match status" value="1"/>
</dbReference>
<reference evidence="6 7" key="1">
    <citation type="submission" date="2014-04" db="EMBL/GenBank/DDBJ databases">
        <title>Marinobacterium kochiensis sp. nov., isolated from sediment sample collected from Kochi backwaters in Kerala, India.</title>
        <authorList>
            <person name="Singh A."/>
            <person name="Pinnaka A.K."/>
        </authorList>
    </citation>
    <scope>NUCLEOTIDE SEQUENCE [LARGE SCALE GENOMIC DNA]</scope>
    <source>
        <strain evidence="6 7">AK27</strain>
    </source>
</reference>
<evidence type="ECO:0000256" key="3">
    <source>
        <dbReference type="ARBA" id="ARBA00023125"/>
    </source>
</evidence>
<keyword evidence="4" id="KW-0804">Transcription</keyword>
<evidence type="ECO:0000313" key="7">
    <source>
        <dbReference type="Proteomes" id="UP000028252"/>
    </source>
</evidence>
<dbReference type="GO" id="GO:0043565">
    <property type="term" value="F:sequence-specific DNA binding"/>
    <property type="evidence" value="ECO:0007669"/>
    <property type="project" value="TreeGrafter"/>
</dbReference>
<evidence type="ECO:0000313" key="6">
    <source>
        <dbReference type="EMBL" id="KEA62130.1"/>
    </source>
</evidence>
<dbReference type="Pfam" id="PF00126">
    <property type="entry name" value="HTH_1"/>
    <property type="match status" value="1"/>
</dbReference>
<feature type="domain" description="HTH lysR-type" evidence="5">
    <location>
        <begin position="1"/>
        <end position="41"/>
    </location>
</feature>
<protein>
    <submittedName>
        <fullName evidence="6">Glycine cleavage system transcriptional activator</fullName>
    </submittedName>
</protein>
<dbReference type="Pfam" id="PF03466">
    <property type="entry name" value="LysR_substrate"/>
    <property type="match status" value="1"/>
</dbReference>
<dbReference type="Proteomes" id="UP000028252">
    <property type="component" value="Unassembled WGS sequence"/>
</dbReference>
<dbReference type="InterPro" id="IPR036390">
    <property type="entry name" value="WH_DNA-bd_sf"/>
</dbReference>
<sequence length="273" mass="30128">MTRAAEVLHVTHGAVSRQIRQLEEQLSVSLFRREGRGLLLTPEGEMLRASTSQAFDQLEQACVQLKRRASDAPILLSCSGSFLARWFIPRLDKLQTQCPGLKLHLTASEEVQWPLASGVDAALRFAEPPWPNDAQVIDLAPELMGPVMKPGLLGSEIAPSPDRVHSLPLLHTESRLQAWPLWFGAKGLATTGIRHDQVFEHLNYMLEAALVGLGVAIAPAYLVEEDLRAGRLVAPWGFIETPARLGLWISPGENRPVIGKLIEWLKAELVQNP</sequence>
<comment type="similarity">
    <text evidence="1">Belongs to the LysR transcriptional regulatory family.</text>
</comment>
<dbReference type="GO" id="GO:0006351">
    <property type="term" value="P:DNA-templated transcription"/>
    <property type="evidence" value="ECO:0007669"/>
    <property type="project" value="TreeGrafter"/>
</dbReference>
<dbReference type="SUPFAM" id="SSF53850">
    <property type="entry name" value="Periplasmic binding protein-like II"/>
    <property type="match status" value="1"/>
</dbReference>
<dbReference type="EMBL" id="JMQN01000057">
    <property type="protein sequence ID" value="KEA62130.1"/>
    <property type="molecule type" value="Genomic_DNA"/>
</dbReference>
<name>A0A081FUC5_9GAMM</name>
<evidence type="ECO:0000259" key="5">
    <source>
        <dbReference type="PROSITE" id="PS50931"/>
    </source>
</evidence>
<accession>A0A081FUC5</accession>
<dbReference type="PATRIC" id="fig|1232683.4.peg.3732"/>
<dbReference type="PANTHER" id="PTHR30537:SF74">
    <property type="entry name" value="HTH-TYPE TRANSCRIPTIONAL REGULATOR TRPI"/>
    <property type="match status" value="1"/>
</dbReference>
<dbReference type="GO" id="GO:0003700">
    <property type="term" value="F:DNA-binding transcription factor activity"/>
    <property type="evidence" value="ECO:0007669"/>
    <property type="project" value="InterPro"/>
</dbReference>